<reference evidence="1 2" key="1">
    <citation type="journal article" date="2019" name="Int. J. Syst. Evol. Microbiol.">
        <title>The Global Catalogue of Microorganisms (GCM) 10K type strain sequencing project: providing services to taxonomists for standard genome sequencing and annotation.</title>
        <authorList>
            <consortium name="The Broad Institute Genomics Platform"/>
            <consortium name="The Broad Institute Genome Sequencing Center for Infectious Disease"/>
            <person name="Wu L."/>
            <person name="Ma J."/>
        </authorList>
    </citation>
    <scope>NUCLEOTIDE SEQUENCE [LARGE SCALE GENOMIC DNA]</scope>
    <source>
        <strain evidence="1 2">JCM 13250</strain>
    </source>
</reference>
<dbReference type="Gene3D" id="3.30.530.20">
    <property type="match status" value="1"/>
</dbReference>
<evidence type="ECO:0000313" key="1">
    <source>
        <dbReference type="EMBL" id="GAA1798474.1"/>
    </source>
</evidence>
<organism evidence="1 2">
    <name type="scientific">Luedemannella flava</name>
    <dbReference type="NCBI Taxonomy" id="349316"/>
    <lineage>
        <taxon>Bacteria</taxon>
        <taxon>Bacillati</taxon>
        <taxon>Actinomycetota</taxon>
        <taxon>Actinomycetes</taxon>
        <taxon>Micromonosporales</taxon>
        <taxon>Micromonosporaceae</taxon>
        <taxon>Luedemannella</taxon>
    </lineage>
</organism>
<comment type="caution">
    <text evidence="1">The sequence shown here is derived from an EMBL/GenBank/DDBJ whole genome shotgun (WGS) entry which is preliminary data.</text>
</comment>
<sequence length="164" mass="17988">MTLTYRPGSKQDPTFRHPDGTHNVLVSDIIQKGTPTQVYRGLTHPAALRDWTGDDAAETADGVCWHLPELGVSGTSIGEVEGEYVKVVLDTPAWPTTRSVATVRLWPVPRATLVMVSHRGLTADDLELSRALWAPGLLNRLRFWVQAMAPHSRAVGIVETGSRE</sequence>
<dbReference type="InterPro" id="IPR023393">
    <property type="entry name" value="START-like_dom_sf"/>
</dbReference>
<dbReference type="RefSeq" id="WP_344128691.1">
    <property type="nucleotide sequence ID" value="NZ_BAAALT010000053.1"/>
</dbReference>
<dbReference type="SUPFAM" id="SSF55961">
    <property type="entry name" value="Bet v1-like"/>
    <property type="match status" value="1"/>
</dbReference>
<protein>
    <recommendedName>
        <fullName evidence="3">SRPBCC family protein</fullName>
    </recommendedName>
</protein>
<proteinExistence type="predicted"/>
<gene>
    <name evidence="1" type="ORF">GCM10009682_20050</name>
</gene>
<name>A0ABN2LSU9_9ACTN</name>
<dbReference type="EMBL" id="BAAALT010000053">
    <property type="protein sequence ID" value="GAA1798474.1"/>
    <property type="molecule type" value="Genomic_DNA"/>
</dbReference>
<evidence type="ECO:0008006" key="3">
    <source>
        <dbReference type="Google" id="ProtNLM"/>
    </source>
</evidence>
<keyword evidence="2" id="KW-1185">Reference proteome</keyword>
<evidence type="ECO:0000313" key="2">
    <source>
        <dbReference type="Proteomes" id="UP001500218"/>
    </source>
</evidence>
<dbReference type="Proteomes" id="UP001500218">
    <property type="component" value="Unassembled WGS sequence"/>
</dbReference>
<accession>A0ABN2LSU9</accession>